<dbReference type="InterPro" id="IPR049453">
    <property type="entry name" value="Memb_transporter_dom"/>
</dbReference>
<dbReference type="EMBL" id="BBPA01000013">
    <property type="protein sequence ID" value="GAL91826.1"/>
    <property type="molecule type" value="Genomic_DNA"/>
</dbReference>
<comment type="subcellular location">
    <subcellularLocation>
        <location evidence="1">Cell membrane</location>
        <topology evidence="1">Multi-pass membrane protein</topology>
    </subcellularLocation>
</comment>
<feature type="transmembrane region" description="Helical" evidence="8">
    <location>
        <begin position="114"/>
        <end position="132"/>
    </location>
</feature>
<evidence type="ECO:0000256" key="2">
    <source>
        <dbReference type="ARBA" id="ARBA00022475"/>
    </source>
</evidence>
<evidence type="ECO:0000256" key="7">
    <source>
        <dbReference type="SAM" id="Coils"/>
    </source>
</evidence>
<dbReference type="PANTHER" id="PTHR30509:SF9">
    <property type="entry name" value="MULTIDRUG RESISTANCE PROTEIN MDTO"/>
    <property type="match status" value="1"/>
</dbReference>
<feature type="transmembrane region" description="Helical" evidence="8">
    <location>
        <begin position="77"/>
        <end position="108"/>
    </location>
</feature>
<keyword evidence="5 8" id="KW-0472">Membrane</keyword>
<feature type="transmembrane region" description="Helical" evidence="8">
    <location>
        <begin position="446"/>
        <end position="464"/>
    </location>
</feature>
<keyword evidence="4 8" id="KW-1133">Transmembrane helix</keyword>
<feature type="transmembrane region" description="Helical" evidence="8">
    <location>
        <begin position="21"/>
        <end position="38"/>
    </location>
</feature>
<dbReference type="RefSeq" id="WP_045357233.1">
    <property type="nucleotide sequence ID" value="NZ_BBPA01000013.1"/>
</dbReference>
<evidence type="ECO:0000256" key="1">
    <source>
        <dbReference type="ARBA" id="ARBA00004651"/>
    </source>
</evidence>
<dbReference type="Pfam" id="PF13515">
    <property type="entry name" value="FUSC_2"/>
    <property type="match status" value="1"/>
</dbReference>
<evidence type="ECO:0000256" key="8">
    <source>
        <dbReference type="SAM" id="Phobius"/>
    </source>
</evidence>
<evidence type="ECO:0000256" key="3">
    <source>
        <dbReference type="ARBA" id="ARBA00022692"/>
    </source>
</evidence>
<evidence type="ECO:0000256" key="4">
    <source>
        <dbReference type="ARBA" id="ARBA00022989"/>
    </source>
</evidence>
<evidence type="ECO:0000259" key="9">
    <source>
        <dbReference type="Pfam" id="PF13515"/>
    </source>
</evidence>
<comment type="caution">
    <text evidence="10">The sequence shown here is derived from an EMBL/GenBank/DDBJ whole genome shotgun (WGS) entry which is preliminary data.</text>
</comment>
<sequence length="745" mass="83716">MLLQRFTFLLRPSGDIEIERGIRTLLAIAVPIIVGDILDRSKLGLMVGLAAQTLILADAGGLYCLRAKTLVATTIGMALALIIGTLASAWLGLTVVIVFFGLFLAGYLTVYGENGALAGLVISLLLLFAVSLPSGDIVVALQRAGIVVLGGGWTIFLALFIWPFRPNQPLRQVTAENFQGIATYLRSLPLHSRSNANEEPYFDKIRQLLLRSRKTVTLTRRGRWGKSELRELLIVLIEDSDRINTSLIALRELLHLHPLPQLTTVAILLEDILVQVAEICEDIAWLILGRNKQPDCERLQLLLKAIEQQKNLQAKVLENAQDDYSSYVAISQLNNRLKKLSKQLKIASETAQHLRQSENFSDKKNLWQRNFEGIEQEYSQEKAWWEPLKSNFNLESPLFRHGLRLGLGSALGVLIYHKLGITHSFWIGLTLVIVLKPDFSLTFQRFFNRVFGTILGSFFVLALLRIIDNPIWLEIIGLISIAIALTLVRFHYSLAVFFITIFALIISRLDASNAGINLEYIRIVYTLIGSALAFVLSFGFLRFNEDERFSLAAIKALEANQIYFQSVMAVYLGESSYQTAILSSHRNKARRANTTMQTALQRLIDDPSTPFPQMEPAITLSNYIPRFGRGVTVLLTELEQYRGSPPHPNLSLFTQQITQALTQLTQALQTNNLPLPLPPLEDTLEEVLDHLQELREERLVEIGNQQEGTNLQKYLGDYNIVTTELVELSSRVGVMNTAIDRFIRS</sequence>
<comment type="similarity">
    <text evidence="6">Belongs to the YccS/YhfK family.</text>
</comment>
<evidence type="ECO:0000313" key="10">
    <source>
        <dbReference type="EMBL" id="GAL91826.1"/>
    </source>
</evidence>
<feature type="coiled-coil region" evidence="7">
    <location>
        <begin position="303"/>
        <end position="357"/>
    </location>
</feature>
<evidence type="ECO:0000256" key="6">
    <source>
        <dbReference type="ARBA" id="ARBA00043993"/>
    </source>
</evidence>
<evidence type="ECO:0000313" key="11">
    <source>
        <dbReference type="Proteomes" id="UP000030321"/>
    </source>
</evidence>
<keyword evidence="7" id="KW-0175">Coiled coil</keyword>
<dbReference type="GO" id="GO:0005886">
    <property type="term" value="C:plasma membrane"/>
    <property type="evidence" value="ECO:0007669"/>
    <property type="project" value="UniProtKB-SubCell"/>
</dbReference>
<evidence type="ECO:0000256" key="5">
    <source>
        <dbReference type="ARBA" id="ARBA00023136"/>
    </source>
</evidence>
<dbReference type="Proteomes" id="UP000030321">
    <property type="component" value="Unassembled WGS sequence"/>
</dbReference>
<feature type="transmembrane region" description="Helical" evidence="8">
    <location>
        <begin position="44"/>
        <end position="65"/>
    </location>
</feature>
<keyword evidence="2" id="KW-1003">Cell membrane</keyword>
<dbReference type="AlphaFoldDB" id="A0A0A1VRB2"/>
<feature type="transmembrane region" description="Helical" evidence="8">
    <location>
        <begin position="523"/>
        <end position="541"/>
    </location>
</feature>
<protein>
    <recommendedName>
        <fullName evidence="9">Integral membrane bound transporter domain-containing protein</fullName>
    </recommendedName>
</protein>
<proteinExistence type="inferred from homology"/>
<gene>
    <name evidence="10" type="ORF">N44_00114</name>
</gene>
<accession>A0A0A1VRB2</accession>
<dbReference type="PANTHER" id="PTHR30509">
    <property type="entry name" value="P-HYDROXYBENZOIC ACID EFFLUX PUMP SUBUNIT-RELATED"/>
    <property type="match status" value="1"/>
</dbReference>
<name>A0A0A1VRB2_MICAE</name>
<feature type="transmembrane region" description="Helical" evidence="8">
    <location>
        <begin position="471"/>
        <end position="488"/>
    </location>
</feature>
<organism evidence="10 11">
    <name type="scientific">Microcystis aeruginosa NIES-44</name>
    <dbReference type="NCBI Taxonomy" id="449439"/>
    <lineage>
        <taxon>Bacteria</taxon>
        <taxon>Bacillati</taxon>
        <taxon>Cyanobacteriota</taxon>
        <taxon>Cyanophyceae</taxon>
        <taxon>Oscillatoriophycideae</taxon>
        <taxon>Chroococcales</taxon>
        <taxon>Microcystaceae</taxon>
        <taxon>Microcystis</taxon>
    </lineage>
</organism>
<reference evidence="11" key="1">
    <citation type="journal article" date="2015" name="Genome">
        <title>Whole Genome Sequence of the Non-Microcystin-Producing Microcystis aeruginosa Strain NIES-44.</title>
        <authorList>
            <person name="Okano K."/>
            <person name="Miyata N."/>
            <person name="Ozaki Y."/>
        </authorList>
    </citation>
    <scope>NUCLEOTIDE SEQUENCE [LARGE SCALE GENOMIC DNA]</scope>
    <source>
        <strain evidence="11">NIES-44</strain>
    </source>
</reference>
<feature type="transmembrane region" description="Helical" evidence="8">
    <location>
        <begin position="144"/>
        <end position="164"/>
    </location>
</feature>
<keyword evidence="3 8" id="KW-0812">Transmembrane</keyword>
<feature type="transmembrane region" description="Helical" evidence="8">
    <location>
        <begin position="494"/>
        <end position="511"/>
    </location>
</feature>
<feature type="domain" description="Integral membrane bound transporter" evidence="9">
    <location>
        <begin position="412"/>
        <end position="535"/>
    </location>
</feature>